<evidence type="ECO:0000313" key="3">
    <source>
        <dbReference type="Proteomes" id="UP000451354"/>
    </source>
</evidence>
<evidence type="ECO:0000313" key="2">
    <source>
        <dbReference type="EMBL" id="QJW35616.1"/>
    </source>
</evidence>
<feature type="transmembrane region" description="Helical" evidence="1">
    <location>
        <begin position="126"/>
        <end position="145"/>
    </location>
</feature>
<reference evidence="3" key="1">
    <citation type="journal article" date="2022" name="Int. J. Syst. Evol. Microbiol.">
        <title>Cellulosimicrobium protaetiae sp. nov., isolated from the gut of the larva of Protaetia brevitarsis seulensis.</title>
        <authorList>
            <person name="Le Han H."/>
            <person name="Nguyen T.T.H."/>
            <person name="Li Z."/>
            <person name="Shin N.R."/>
            <person name="Kim S.G."/>
        </authorList>
    </citation>
    <scope>NUCLEOTIDE SEQUENCE [LARGE SCALE GENOMIC DNA]</scope>
    <source>
        <strain evidence="3">BI34</strain>
    </source>
</reference>
<gene>
    <name evidence="2" type="ORF">FIC82_004740</name>
</gene>
<organism evidence="2 3">
    <name type="scientific">Cellulosimicrobium protaetiae</name>
    <dbReference type="NCBI Taxonomy" id="2587808"/>
    <lineage>
        <taxon>Bacteria</taxon>
        <taxon>Bacillati</taxon>
        <taxon>Actinomycetota</taxon>
        <taxon>Actinomycetes</taxon>
        <taxon>Micrococcales</taxon>
        <taxon>Promicromonosporaceae</taxon>
        <taxon>Cellulosimicrobium</taxon>
    </lineage>
</organism>
<dbReference type="KEGG" id="cprt:FIC82_004740"/>
<accession>A0A6M5UAS9</accession>
<proteinExistence type="predicted"/>
<name>A0A6M5UAS9_9MICO</name>
<dbReference type="Pfam" id="PF10011">
    <property type="entry name" value="DUF2254"/>
    <property type="match status" value="1"/>
</dbReference>
<keyword evidence="3" id="KW-1185">Reference proteome</keyword>
<keyword evidence="1" id="KW-0812">Transmembrane</keyword>
<protein>
    <submittedName>
        <fullName evidence="2">DUF2254 domain-containing protein</fullName>
    </submittedName>
</protein>
<dbReference type="InterPro" id="IPR018723">
    <property type="entry name" value="DUF2254_membrane"/>
</dbReference>
<keyword evidence="1" id="KW-0472">Membrane</keyword>
<feature type="transmembrane region" description="Helical" evidence="1">
    <location>
        <begin position="98"/>
        <end position="120"/>
    </location>
</feature>
<dbReference type="Proteomes" id="UP000451354">
    <property type="component" value="Chromosome"/>
</dbReference>
<keyword evidence="1" id="KW-1133">Transmembrane helix</keyword>
<evidence type="ECO:0000256" key="1">
    <source>
        <dbReference type="SAM" id="Phobius"/>
    </source>
</evidence>
<sequence>MRRLGRRPTHRMLRARRRLRAGLAQLICAAAGAAAGLLLPRVDAGPTVDGSRLVEPMFTLGVGVIGVVSIVFSLLFGVVQWSASSFTPRLGLFRADPLVWRTFAFAIGVFVYCAVAALASADHLRVSVVVPGAAIVGVLAAVVLLRRLQTKAFLSLQLAHVLEAIVARGREVVADLYPPLDSALEQPRDAQHAQLPPRRRSVAWTGRSGVVQQLELRRLVSAATDSDVVVVFRIGVGDTLHEGATLADLHGGDLQDDVVRRAVVRGSERSFDQDPLLAFRLLADIGLRALSPAINDPATAVDTIDAVEGLLLAVARRDVEVGDVRDEAGALRARLVLPSWEDYLETSVSDLVPAASPFTMVLSRLLRLLDELLRVVAPDQRPALERLAADVRARLAAGR</sequence>
<dbReference type="OrthoDB" id="2955631at2"/>
<feature type="transmembrane region" description="Helical" evidence="1">
    <location>
        <begin position="60"/>
        <end position="78"/>
    </location>
</feature>
<dbReference type="EMBL" id="CP052757">
    <property type="protein sequence ID" value="QJW35616.1"/>
    <property type="molecule type" value="Genomic_DNA"/>
</dbReference>
<dbReference type="AlphaFoldDB" id="A0A6M5UAS9"/>